<protein>
    <submittedName>
        <fullName evidence="2">Uncharacterized protein</fullName>
    </submittedName>
</protein>
<accession>A0A7W3YBL7</accession>
<reference evidence="3 4" key="1">
    <citation type="submission" date="2020-07" db="EMBL/GenBank/DDBJ databases">
        <title>Description of Limosilactobacillus balticus sp. nov., Limosilactobacillus agrestis sp. nov., Limosilactobacillus albertensis sp. nov., Limosilactobacillus rudii sp. nov., Limosilactobacillus fastidiosus sp. nov., five novel Limosilactobacillus species isolated from the vertebrate gastrointestinal tract, and proposal of 6 subspecies of Limosilactobacillus reuteri adapted to the gastrointestinal tract of specific vertebrate hosts.</title>
        <authorList>
            <person name="Li F."/>
            <person name="Cheng C."/>
            <person name="Zheng J."/>
            <person name="Quevedo R.M."/>
            <person name="Li J."/>
            <person name="Roos S."/>
            <person name="Gaenzle M.G."/>
            <person name="Walter J."/>
        </authorList>
    </citation>
    <scope>NUCLEOTIDE SEQUENCE [LARGE SCALE GENOMIC DNA]</scope>
    <source>
        <strain evidence="2 3">WF-MA3-C</strain>
        <strain evidence="1 4">WF-MO7-1</strain>
    </source>
</reference>
<gene>
    <name evidence="2" type="ORF">H5R63_01100</name>
    <name evidence="1" type="ORF">H5R64_05260</name>
</gene>
<evidence type="ECO:0000313" key="2">
    <source>
        <dbReference type="EMBL" id="MBB1085413.1"/>
    </source>
</evidence>
<dbReference type="EMBL" id="JACIUZ010000036">
    <property type="protein sequence ID" value="MBB1063171.1"/>
    <property type="molecule type" value="Genomic_DNA"/>
</dbReference>
<keyword evidence="4" id="KW-1185">Reference proteome</keyword>
<dbReference type="RefSeq" id="WP_182580236.1">
    <property type="nucleotide sequence ID" value="NZ_JACIUY010000042.1"/>
</dbReference>
<dbReference type="Proteomes" id="UP000518255">
    <property type="component" value="Unassembled WGS sequence"/>
</dbReference>
<organism evidence="2 3">
    <name type="scientific">Limosilactobacillus fastidiosus</name>
    <dbReference type="NCBI Taxonomy" id="2759855"/>
    <lineage>
        <taxon>Bacteria</taxon>
        <taxon>Bacillati</taxon>
        <taxon>Bacillota</taxon>
        <taxon>Bacilli</taxon>
        <taxon>Lactobacillales</taxon>
        <taxon>Lactobacillaceae</taxon>
        <taxon>Limosilactobacillus</taxon>
    </lineage>
</organism>
<sequence>MALTKKNEKALLEFENMISESDFDGYLFIASEKSSGKYTVNSDRNLPLLNIMKSIYTLTKAEKKPLPVVAIIYSTLIAAGYSPSKSKKLLLSLAEKL</sequence>
<evidence type="ECO:0000313" key="3">
    <source>
        <dbReference type="Proteomes" id="UP000518255"/>
    </source>
</evidence>
<dbReference type="EMBL" id="JACIUY010000042">
    <property type="protein sequence ID" value="MBB1085413.1"/>
    <property type="molecule type" value="Genomic_DNA"/>
</dbReference>
<evidence type="ECO:0000313" key="1">
    <source>
        <dbReference type="EMBL" id="MBB1063171.1"/>
    </source>
</evidence>
<dbReference type="AlphaFoldDB" id="A0A7W3YBL7"/>
<dbReference type="Proteomes" id="UP000544052">
    <property type="component" value="Unassembled WGS sequence"/>
</dbReference>
<proteinExistence type="predicted"/>
<comment type="caution">
    <text evidence="2">The sequence shown here is derived from an EMBL/GenBank/DDBJ whole genome shotgun (WGS) entry which is preliminary data.</text>
</comment>
<name>A0A7W3YBL7_9LACO</name>
<evidence type="ECO:0000313" key="4">
    <source>
        <dbReference type="Proteomes" id="UP000544052"/>
    </source>
</evidence>